<evidence type="ECO:0000259" key="2">
    <source>
        <dbReference type="Pfam" id="PF02719"/>
    </source>
</evidence>
<dbReference type="CDD" id="cd05237">
    <property type="entry name" value="UDP_invert_4-6DH_SDR_e"/>
    <property type="match status" value="1"/>
</dbReference>
<dbReference type="RefSeq" id="WP_214175089.1">
    <property type="nucleotide sequence ID" value="NZ_JAHCVK010000002.1"/>
</dbReference>
<dbReference type="InterPro" id="IPR020025">
    <property type="entry name" value="PseB"/>
</dbReference>
<dbReference type="InterPro" id="IPR036291">
    <property type="entry name" value="NAD(P)-bd_dom_sf"/>
</dbReference>
<dbReference type="EMBL" id="JAHCVK010000002">
    <property type="protein sequence ID" value="MBT0653108.1"/>
    <property type="molecule type" value="Genomic_DNA"/>
</dbReference>
<comment type="similarity">
    <text evidence="1">Belongs to the polysaccharide synthase family.</text>
</comment>
<accession>A0ABS5SCK2</accession>
<gene>
    <name evidence="3" type="primary">pseB</name>
    <name evidence="3" type="ORF">KI810_08580</name>
</gene>
<dbReference type="Pfam" id="PF02719">
    <property type="entry name" value="Polysacc_synt_2"/>
    <property type="match status" value="1"/>
</dbReference>
<dbReference type="NCBIfam" id="TIGR03589">
    <property type="entry name" value="PseB"/>
    <property type="match status" value="1"/>
</dbReference>
<dbReference type="GO" id="GO:0016829">
    <property type="term" value="F:lyase activity"/>
    <property type="evidence" value="ECO:0007669"/>
    <property type="project" value="UniProtKB-KW"/>
</dbReference>
<name>A0ABS5SCK2_9BACT</name>
<dbReference type="PANTHER" id="PTHR43318">
    <property type="entry name" value="UDP-N-ACETYLGLUCOSAMINE 4,6-DEHYDRATASE"/>
    <property type="match status" value="1"/>
</dbReference>
<feature type="domain" description="Polysaccharide biosynthesis protein CapD-like" evidence="2">
    <location>
        <begin position="7"/>
        <end position="281"/>
    </location>
</feature>
<organism evidence="3 4">
    <name type="scientific">Geomobilimonas luticola</name>
    <dbReference type="NCBI Taxonomy" id="1114878"/>
    <lineage>
        <taxon>Bacteria</taxon>
        <taxon>Pseudomonadati</taxon>
        <taxon>Thermodesulfobacteriota</taxon>
        <taxon>Desulfuromonadia</taxon>
        <taxon>Geobacterales</taxon>
        <taxon>Geobacteraceae</taxon>
        <taxon>Geomobilimonas</taxon>
    </lineage>
</organism>
<dbReference type="PANTHER" id="PTHR43318:SF2">
    <property type="entry name" value="UDP-N-ACETYLGLUCOSAMINE 4,6-DEHYDRATASE (INVERTING)"/>
    <property type="match status" value="1"/>
</dbReference>
<proteinExistence type="inferred from homology"/>
<reference evidence="3 4" key="1">
    <citation type="submission" date="2021-05" db="EMBL/GenBank/DDBJ databases">
        <title>The draft genome of Geobacter luticola JCM 17780.</title>
        <authorList>
            <person name="Xu Z."/>
            <person name="Masuda Y."/>
            <person name="Itoh H."/>
            <person name="Senoo K."/>
        </authorList>
    </citation>
    <scope>NUCLEOTIDE SEQUENCE [LARGE SCALE GENOMIC DNA]</scope>
    <source>
        <strain evidence="3 4">JCM 17780</strain>
    </source>
</reference>
<evidence type="ECO:0000313" key="3">
    <source>
        <dbReference type="EMBL" id="MBT0653108.1"/>
    </source>
</evidence>
<dbReference type="EC" id="4.2.1.115" evidence="3"/>
<dbReference type="Proteomes" id="UP000756860">
    <property type="component" value="Unassembled WGS sequence"/>
</dbReference>
<keyword evidence="3" id="KW-0456">Lyase</keyword>
<dbReference type="InterPro" id="IPR051203">
    <property type="entry name" value="Polysaccharide_Synthase-Rel"/>
</dbReference>
<protein>
    <submittedName>
        <fullName evidence="3">UDP-N-acetylglucosamine 4,6-dehydratase (Inverting)</fullName>
        <ecNumber evidence="3">4.2.1.115</ecNumber>
    </submittedName>
</protein>
<dbReference type="InterPro" id="IPR003869">
    <property type="entry name" value="Polysac_CapD-like"/>
</dbReference>
<keyword evidence="4" id="KW-1185">Reference proteome</keyword>
<dbReference type="SUPFAM" id="SSF51735">
    <property type="entry name" value="NAD(P)-binding Rossmann-fold domains"/>
    <property type="match status" value="1"/>
</dbReference>
<evidence type="ECO:0000256" key="1">
    <source>
        <dbReference type="ARBA" id="ARBA00007430"/>
    </source>
</evidence>
<evidence type="ECO:0000313" key="4">
    <source>
        <dbReference type="Proteomes" id="UP000756860"/>
    </source>
</evidence>
<comment type="caution">
    <text evidence="3">The sequence shown here is derived from an EMBL/GenBank/DDBJ whole genome shotgun (WGS) entry which is preliminary data.</text>
</comment>
<dbReference type="Gene3D" id="3.40.50.720">
    <property type="entry name" value="NAD(P)-binding Rossmann-like Domain"/>
    <property type="match status" value="1"/>
</dbReference>
<sequence>MLKGKSILVTGGTGSFGKKFVETILFRYPEIERVVVFSRDELKQFEMAQQFPTEKYKQIRYFIGDVRDRERLVKAMEGIDIVIHAAALKQVPACEYNPFEAIKTNIHGAQNVIESAIDRGVKQVVALSTDKAAAPINLYGATKLCSDKLFVAANNFKGKHDIKFSVVRYGNVMGSRGSVIPFFLEKKNDGVLPITDERMTRFNITLEDGVKLVLYALENMWGGEIFVPKIPSYRINDVAEAIAPSSIKKIVGIRPGEKLHEEMITITDALCTVEFDKYFVILPSIQLWDVDKFVSTFNGKLCEDGFCYNSGTNSEWLSVDQIRELIKSHVEPDFTV</sequence>